<dbReference type="RefSeq" id="WP_057837034.1">
    <property type="nucleotide sequence ID" value="NZ_LLXZ01000120.1"/>
</dbReference>
<dbReference type="OrthoDB" id="8240672at2"/>
<dbReference type="AlphaFoldDB" id="A0A0R3LLK1"/>
<name>A0A0R3LLK1_9BRAD</name>
<organism evidence="2 3">
    <name type="scientific">Bradyrhizobium jicamae</name>
    <dbReference type="NCBI Taxonomy" id="280332"/>
    <lineage>
        <taxon>Bacteria</taxon>
        <taxon>Pseudomonadati</taxon>
        <taxon>Pseudomonadota</taxon>
        <taxon>Alphaproteobacteria</taxon>
        <taxon>Hyphomicrobiales</taxon>
        <taxon>Nitrobacteraceae</taxon>
        <taxon>Bradyrhizobium</taxon>
    </lineage>
</organism>
<gene>
    <name evidence="2" type="ORF">CQ12_02660</name>
</gene>
<evidence type="ECO:0000256" key="1">
    <source>
        <dbReference type="SAM" id="MobiDB-lite"/>
    </source>
</evidence>
<sequence>MGDFRDIQHGVNDPVDGVDVKRRFNDNQTPHERAQSAADVRSSAVPDSDEEFLPEALRRRPTGPLNPRTGRRPTP</sequence>
<dbReference type="Proteomes" id="UP000050863">
    <property type="component" value="Unassembled WGS sequence"/>
</dbReference>
<feature type="compositionally biased region" description="Basic and acidic residues" evidence="1">
    <location>
        <begin position="18"/>
        <end position="34"/>
    </location>
</feature>
<keyword evidence="3" id="KW-1185">Reference proteome</keyword>
<evidence type="ECO:0000313" key="2">
    <source>
        <dbReference type="EMBL" id="KRR06048.1"/>
    </source>
</evidence>
<accession>A0A0R3LLK1</accession>
<proteinExistence type="predicted"/>
<dbReference type="EMBL" id="LLXZ01000120">
    <property type="protein sequence ID" value="KRR06048.1"/>
    <property type="molecule type" value="Genomic_DNA"/>
</dbReference>
<reference evidence="2 3" key="1">
    <citation type="submission" date="2014-03" db="EMBL/GenBank/DDBJ databases">
        <title>Bradyrhizobium valentinum sp. nov., isolated from effective nodules of Lupinus mariae-josephae, a lupine endemic of basic-lime soils in Eastern Spain.</title>
        <authorList>
            <person name="Duran D."/>
            <person name="Rey L."/>
            <person name="Navarro A."/>
            <person name="Busquets A."/>
            <person name="Imperial J."/>
            <person name="Ruiz-Argueso T."/>
        </authorList>
    </citation>
    <scope>NUCLEOTIDE SEQUENCE [LARGE SCALE GENOMIC DNA]</scope>
    <source>
        <strain evidence="2 3">PAC68</strain>
    </source>
</reference>
<evidence type="ECO:0000313" key="3">
    <source>
        <dbReference type="Proteomes" id="UP000050863"/>
    </source>
</evidence>
<feature type="region of interest" description="Disordered" evidence="1">
    <location>
        <begin position="1"/>
        <end position="75"/>
    </location>
</feature>
<comment type="caution">
    <text evidence="2">The sequence shown here is derived from an EMBL/GenBank/DDBJ whole genome shotgun (WGS) entry which is preliminary data.</text>
</comment>
<protein>
    <submittedName>
        <fullName evidence="2">Uncharacterized protein</fullName>
    </submittedName>
</protein>